<dbReference type="Proteomes" id="UP001596023">
    <property type="component" value="Unassembled WGS sequence"/>
</dbReference>
<keyword evidence="1" id="KW-0732">Signal</keyword>
<comment type="caution">
    <text evidence="2">The sequence shown here is derived from an EMBL/GenBank/DDBJ whole genome shotgun (WGS) entry which is preliminary data.</text>
</comment>
<keyword evidence="3" id="KW-1185">Reference proteome</keyword>
<accession>A0ABV9KW69</accession>
<name>A0ABV9KW69_9BACT</name>
<protein>
    <recommendedName>
        <fullName evidence="4">Lipocalin-like domain-containing protein</fullName>
    </recommendedName>
</protein>
<organism evidence="2 3">
    <name type="scientific">Dysgonomonas termitidis</name>
    <dbReference type="NCBI Taxonomy" id="1516126"/>
    <lineage>
        <taxon>Bacteria</taxon>
        <taxon>Pseudomonadati</taxon>
        <taxon>Bacteroidota</taxon>
        <taxon>Bacteroidia</taxon>
        <taxon>Bacteroidales</taxon>
        <taxon>Dysgonomonadaceae</taxon>
        <taxon>Dysgonomonas</taxon>
    </lineage>
</organism>
<dbReference type="PROSITE" id="PS51257">
    <property type="entry name" value="PROKAR_LIPOPROTEIN"/>
    <property type="match status" value="1"/>
</dbReference>
<proteinExistence type="predicted"/>
<feature type="chain" id="PRO_5047185572" description="Lipocalin-like domain-containing protein" evidence="1">
    <location>
        <begin position="22"/>
        <end position="133"/>
    </location>
</feature>
<evidence type="ECO:0000256" key="1">
    <source>
        <dbReference type="SAM" id="SignalP"/>
    </source>
</evidence>
<reference evidence="3" key="1">
    <citation type="journal article" date="2019" name="Int. J. Syst. Evol. Microbiol.">
        <title>The Global Catalogue of Microorganisms (GCM) 10K type strain sequencing project: providing services to taxonomists for standard genome sequencing and annotation.</title>
        <authorList>
            <consortium name="The Broad Institute Genomics Platform"/>
            <consortium name="The Broad Institute Genome Sequencing Center for Infectious Disease"/>
            <person name="Wu L."/>
            <person name="Ma J."/>
        </authorList>
    </citation>
    <scope>NUCLEOTIDE SEQUENCE [LARGE SCALE GENOMIC DNA]</scope>
    <source>
        <strain evidence="3">CCUG 66188</strain>
    </source>
</reference>
<dbReference type="RefSeq" id="WP_379996500.1">
    <property type="nucleotide sequence ID" value="NZ_JBHSGN010000072.1"/>
</dbReference>
<evidence type="ECO:0000313" key="2">
    <source>
        <dbReference type="EMBL" id="MFC4674315.1"/>
    </source>
</evidence>
<evidence type="ECO:0008006" key="4">
    <source>
        <dbReference type="Google" id="ProtNLM"/>
    </source>
</evidence>
<feature type="signal peptide" evidence="1">
    <location>
        <begin position="1"/>
        <end position="21"/>
    </location>
</feature>
<dbReference type="EMBL" id="JBHSGN010000072">
    <property type="protein sequence ID" value="MFC4674315.1"/>
    <property type="molecule type" value="Genomic_DNA"/>
</dbReference>
<gene>
    <name evidence="2" type="ORF">ACFO6W_11465</name>
</gene>
<sequence>MSKALCTLMIAMAAVSSISCSKDDDNDSGSLAETIWQYVYVKTGTSLFYLQLEFTSETDATMKVVMSANDIITDVTQPADFTYEYDGKNGLLDWGSSEPLNFTVSGNKLTFDERTTVQVGMGIPLAGTVFTKK</sequence>
<evidence type="ECO:0000313" key="3">
    <source>
        <dbReference type="Proteomes" id="UP001596023"/>
    </source>
</evidence>